<dbReference type="SUPFAM" id="SSF53041">
    <property type="entry name" value="Resolvase-like"/>
    <property type="match status" value="1"/>
</dbReference>
<dbReference type="Proteomes" id="UP000095350">
    <property type="component" value="Unassembled WGS sequence"/>
</dbReference>
<organism evidence="4 5">
    <name type="scientific">Roseburia intestinalis</name>
    <dbReference type="NCBI Taxonomy" id="166486"/>
    <lineage>
        <taxon>Bacteria</taxon>
        <taxon>Bacillati</taxon>
        <taxon>Bacillota</taxon>
        <taxon>Clostridia</taxon>
        <taxon>Lachnospirales</taxon>
        <taxon>Lachnospiraceae</taxon>
        <taxon>Roseburia</taxon>
    </lineage>
</organism>
<gene>
    <name evidence="4" type="ORF">ERS852572_02466</name>
</gene>
<accession>A0A173V327</accession>
<dbReference type="Pfam" id="PF00239">
    <property type="entry name" value="Resolvase"/>
    <property type="match status" value="1"/>
</dbReference>
<dbReference type="Pfam" id="PF07508">
    <property type="entry name" value="Recombinase"/>
    <property type="match status" value="1"/>
</dbReference>
<dbReference type="PANTHER" id="PTHR30461:SF23">
    <property type="entry name" value="DNA RECOMBINASE-RELATED"/>
    <property type="match status" value="1"/>
</dbReference>
<feature type="domain" description="Resolvase/invertase-type recombinase catalytic" evidence="2">
    <location>
        <begin position="8"/>
        <end position="175"/>
    </location>
</feature>
<sequence length="561" mass="64658">MKEQSKFFAAMYLRLSRDDNVKAEHDGNAMINGVSKAESNSIGSQRELIRSFLNEQEDIDLYDIYVDDGFSGSNFDRPEFNRMMKDIEAGRVNCVVVKDLSRFGRDYIEAGRYLEKIFPVLGVRFIALTDHYDSISADTGERQIVIPVKNFINDSYCRDISTKVKSQLAVKRKAGECLSPFAAYGYRKSPENKNKLVVDDYAAEIVRRIFRWKIEGMAVSAIAKKLNELHIFSPKEYKKSTGLNYRGGFTGGSGSQWSSSSVKRILTNEVYLGHLLQGKTEKVNYKVKKSVEKPKEEWVRAENTHEPIISDSDFEAVQNLLQTDGRVSPESKSLSPFMGLLFCGDCGEQMVRRRVRYKESNKVYYICSTKNRGEGCSRHSIEENTLKELVGIAVRRYANDFLAQSKLFEQAKEKETNLEAVAGCQKELTRLKQEQDKYYGLCAGLYDDLRQNVVTKEEFERLHKEFQRKAQELEKAQEQQQDMIRRMLQKGVVSASRLAKFQDSLKLAEIDRHTLTSLVKRIYVFEDKRLEIEFYFRDEYRIMQEYVTALSGQESGRERSA</sequence>
<dbReference type="RefSeq" id="WP_055194820.1">
    <property type="nucleotide sequence ID" value="NZ_CABIYH010000018.1"/>
</dbReference>
<proteinExistence type="predicted"/>
<dbReference type="EMBL" id="CYXZ01000018">
    <property type="protein sequence ID" value="CUN20687.1"/>
    <property type="molecule type" value="Genomic_DNA"/>
</dbReference>
<dbReference type="PROSITE" id="PS51737">
    <property type="entry name" value="RECOMBINASE_DNA_BIND"/>
    <property type="match status" value="1"/>
</dbReference>
<dbReference type="STRING" id="166486.ERS852572_02466"/>
<keyword evidence="1" id="KW-0175">Coiled coil</keyword>
<dbReference type="InterPro" id="IPR036162">
    <property type="entry name" value="Resolvase-like_N_sf"/>
</dbReference>
<dbReference type="Gene3D" id="3.40.50.1390">
    <property type="entry name" value="Resolvase, N-terminal catalytic domain"/>
    <property type="match status" value="1"/>
</dbReference>
<name>A0A173V327_9FIRM</name>
<dbReference type="GO" id="GO:0000150">
    <property type="term" value="F:DNA strand exchange activity"/>
    <property type="evidence" value="ECO:0007669"/>
    <property type="project" value="InterPro"/>
</dbReference>
<dbReference type="InterPro" id="IPR038109">
    <property type="entry name" value="DNA_bind_recomb_sf"/>
</dbReference>
<evidence type="ECO:0000313" key="5">
    <source>
        <dbReference type="Proteomes" id="UP000095350"/>
    </source>
</evidence>
<dbReference type="PROSITE" id="PS51736">
    <property type="entry name" value="RECOMBINASES_3"/>
    <property type="match status" value="1"/>
</dbReference>
<evidence type="ECO:0000259" key="2">
    <source>
        <dbReference type="PROSITE" id="PS51736"/>
    </source>
</evidence>
<dbReference type="GO" id="GO:0003677">
    <property type="term" value="F:DNA binding"/>
    <property type="evidence" value="ECO:0007669"/>
    <property type="project" value="InterPro"/>
</dbReference>
<dbReference type="OrthoDB" id="9784557at2"/>
<evidence type="ECO:0000259" key="3">
    <source>
        <dbReference type="PROSITE" id="PS51737"/>
    </source>
</evidence>
<feature type="coiled-coil region" evidence="1">
    <location>
        <begin position="456"/>
        <end position="490"/>
    </location>
</feature>
<dbReference type="SMART" id="SM00857">
    <property type="entry name" value="Resolvase"/>
    <property type="match status" value="1"/>
</dbReference>
<feature type="domain" description="Recombinase" evidence="3">
    <location>
        <begin position="183"/>
        <end position="327"/>
    </location>
</feature>
<dbReference type="PANTHER" id="PTHR30461">
    <property type="entry name" value="DNA-INVERTASE FROM LAMBDOID PROPHAGE"/>
    <property type="match status" value="1"/>
</dbReference>
<dbReference type="PaxDb" id="166486-ERS852572_02466"/>
<dbReference type="InterPro" id="IPR050639">
    <property type="entry name" value="SSR_resolvase"/>
</dbReference>
<dbReference type="InterPro" id="IPR025827">
    <property type="entry name" value="Zn_ribbon_recom_dom"/>
</dbReference>
<evidence type="ECO:0000256" key="1">
    <source>
        <dbReference type="SAM" id="Coils"/>
    </source>
</evidence>
<dbReference type="Gene3D" id="3.90.1750.20">
    <property type="entry name" value="Putative Large Serine Recombinase, Chain B, Domain 2"/>
    <property type="match status" value="1"/>
</dbReference>
<protein>
    <submittedName>
        <fullName evidence="4">Recombinase</fullName>
    </submittedName>
</protein>
<evidence type="ECO:0000313" key="4">
    <source>
        <dbReference type="EMBL" id="CUN20687.1"/>
    </source>
</evidence>
<dbReference type="Pfam" id="PF13408">
    <property type="entry name" value="Zn_ribbon_recom"/>
    <property type="match status" value="1"/>
</dbReference>
<dbReference type="AlphaFoldDB" id="A0A173V327"/>
<dbReference type="InterPro" id="IPR011109">
    <property type="entry name" value="DNA_bind_recombinase_dom"/>
</dbReference>
<dbReference type="InterPro" id="IPR006119">
    <property type="entry name" value="Resolv_N"/>
</dbReference>
<reference evidence="4 5" key="1">
    <citation type="submission" date="2015-09" db="EMBL/GenBank/DDBJ databases">
        <authorList>
            <consortium name="Pathogen Informatics"/>
        </authorList>
    </citation>
    <scope>NUCLEOTIDE SEQUENCE [LARGE SCALE GENOMIC DNA]</scope>
    <source>
        <strain evidence="4 5">2789STDY5834960</strain>
    </source>
</reference>